<dbReference type="GO" id="GO:0032259">
    <property type="term" value="P:methylation"/>
    <property type="evidence" value="ECO:0007669"/>
    <property type="project" value="UniProtKB-KW"/>
</dbReference>
<dbReference type="GO" id="GO:0008168">
    <property type="term" value="F:methyltransferase activity"/>
    <property type="evidence" value="ECO:0007669"/>
    <property type="project" value="UniProtKB-KW"/>
</dbReference>
<name>A0A836JTB5_9HYME</name>
<accession>A0A836JTB5</accession>
<evidence type="ECO:0000313" key="1">
    <source>
        <dbReference type="EMBL" id="KAG5318815.1"/>
    </source>
</evidence>
<dbReference type="GO" id="GO:0003676">
    <property type="term" value="F:nucleic acid binding"/>
    <property type="evidence" value="ECO:0007669"/>
    <property type="project" value="InterPro"/>
</dbReference>
<dbReference type="Gene3D" id="3.30.420.10">
    <property type="entry name" value="Ribonuclease H-like superfamily/Ribonuclease H"/>
    <property type="match status" value="1"/>
</dbReference>
<dbReference type="EMBL" id="JAANIB010010694">
    <property type="protein sequence ID" value="KAG5318815.1"/>
    <property type="molecule type" value="Genomic_DNA"/>
</dbReference>
<sequence length="282" mass="33215">KMDQKMCIKFCVKNKLSYISKFTHDFGSENVFSDFENVNSDQSGFQLKIHSGKSLSNLIHNQLSSSGYITEHKLQYDHDFQWDNIKILLDNVHSTSAPAFVTVYNWMNRRVKVRELVEATGISHGTMISILHEQLSMKKLSVRWVPHLLTVDHKRDRVTIPKQCLEMFQRNPDEFLRRFITVNETWIHYSHPRRRNNQNKLAGKVMATVFWDAVKKRLHLAKKKVLFHQNNARVHTCPAPMVKFNEFLFKQAFEGLGKLYYSDGLKKLENRWIKCIELKGDY</sequence>
<comment type="caution">
    <text evidence="1">The sequence shown here is derived from an EMBL/GenBank/DDBJ whole genome shotgun (WGS) entry which is preliminary data.</text>
</comment>
<dbReference type="PANTHER" id="PTHR46060">
    <property type="entry name" value="MARINER MOS1 TRANSPOSASE-LIKE PROTEIN"/>
    <property type="match status" value="1"/>
</dbReference>
<dbReference type="PANTHER" id="PTHR46060:SF1">
    <property type="entry name" value="MARINER MOS1 TRANSPOSASE-LIKE PROTEIN"/>
    <property type="match status" value="1"/>
</dbReference>
<organism evidence="1 2">
    <name type="scientific">Acromyrmex heyeri</name>
    <dbReference type="NCBI Taxonomy" id="230685"/>
    <lineage>
        <taxon>Eukaryota</taxon>
        <taxon>Metazoa</taxon>
        <taxon>Ecdysozoa</taxon>
        <taxon>Arthropoda</taxon>
        <taxon>Hexapoda</taxon>
        <taxon>Insecta</taxon>
        <taxon>Pterygota</taxon>
        <taxon>Neoptera</taxon>
        <taxon>Endopterygota</taxon>
        <taxon>Hymenoptera</taxon>
        <taxon>Apocrita</taxon>
        <taxon>Aculeata</taxon>
        <taxon>Formicoidea</taxon>
        <taxon>Formicidae</taxon>
        <taxon>Myrmicinae</taxon>
        <taxon>Acromyrmex</taxon>
    </lineage>
</organism>
<gene>
    <name evidence="1" type="primary">Setmar_120</name>
    <name evidence="1" type="ORF">G6Z77_0007825</name>
</gene>
<keyword evidence="2" id="KW-1185">Reference proteome</keyword>
<feature type="non-terminal residue" evidence="1">
    <location>
        <position position="1"/>
    </location>
</feature>
<feature type="non-terminal residue" evidence="1">
    <location>
        <position position="282"/>
    </location>
</feature>
<reference evidence="1 2" key="1">
    <citation type="submission" date="2020-02" db="EMBL/GenBank/DDBJ databases">
        <title>Relaxed selection underlies rapid genomic changes in the transitions from sociality to social parasitism in ants.</title>
        <authorList>
            <person name="Bi X."/>
        </authorList>
    </citation>
    <scope>NUCLEOTIDE SEQUENCE [LARGE SCALE GENOMIC DNA]</scope>
    <source>
        <strain evidence="1">BGI-DK2014b</strain>
        <tissue evidence="1">Whole body</tissue>
    </source>
</reference>
<dbReference type="Proteomes" id="UP000670152">
    <property type="component" value="Unassembled WGS sequence"/>
</dbReference>
<proteinExistence type="predicted"/>
<dbReference type="InterPro" id="IPR036397">
    <property type="entry name" value="RNaseH_sf"/>
</dbReference>
<dbReference type="InterPro" id="IPR052709">
    <property type="entry name" value="Transposase-MT_Hybrid"/>
</dbReference>
<keyword evidence="1" id="KW-0489">Methyltransferase</keyword>
<dbReference type="OrthoDB" id="7543959at2759"/>
<keyword evidence="1" id="KW-0808">Transferase</keyword>
<evidence type="ECO:0000313" key="2">
    <source>
        <dbReference type="Proteomes" id="UP000670152"/>
    </source>
</evidence>
<protein>
    <submittedName>
        <fullName evidence="1">SETMR methyltransferase</fullName>
    </submittedName>
</protein>
<dbReference type="AlphaFoldDB" id="A0A836JTB5"/>